<dbReference type="KEGG" id="xbv:XBW1_1176"/>
<proteinExistence type="predicted"/>
<protein>
    <submittedName>
        <fullName evidence="1">Uncharacterized protein</fullName>
    </submittedName>
</protein>
<dbReference type="EMBL" id="FO818637">
    <property type="protein sequence ID" value="CDM88533.1"/>
    <property type="molecule type" value="Genomic_DNA"/>
</dbReference>
<gene>
    <name evidence="1" type="ORF">XBW1_1176</name>
</gene>
<accession>A0A0B6X750</accession>
<dbReference type="Proteomes" id="UP000032930">
    <property type="component" value="Chromosome"/>
</dbReference>
<organism evidence="1 2">
    <name type="scientific">Xenorhabdus bovienii</name>
    <name type="common">Xenorhabdus nematophila subsp. bovienii</name>
    <dbReference type="NCBI Taxonomy" id="40576"/>
    <lineage>
        <taxon>Bacteria</taxon>
        <taxon>Pseudomonadati</taxon>
        <taxon>Pseudomonadota</taxon>
        <taxon>Gammaproteobacteria</taxon>
        <taxon>Enterobacterales</taxon>
        <taxon>Morganellaceae</taxon>
        <taxon>Xenorhabdus</taxon>
    </lineage>
</organism>
<evidence type="ECO:0000313" key="2">
    <source>
        <dbReference type="Proteomes" id="UP000032930"/>
    </source>
</evidence>
<name>A0A0B6X750_XENBV</name>
<evidence type="ECO:0000313" key="1">
    <source>
        <dbReference type="EMBL" id="CDM88533.1"/>
    </source>
</evidence>
<reference evidence="1 2" key="1">
    <citation type="submission" date="2014-02" db="EMBL/GenBank/DDBJ databases">
        <authorList>
            <person name="Genoscope - CEA"/>
        </authorList>
    </citation>
    <scope>NUCLEOTIDE SEQUENCE [LARGE SCALE GENOMIC DNA]</scope>
    <source>
        <strain evidence="1 2">CS03</strain>
    </source>
</reference>
<sequence>MAQVHHDSPHPSKNTKQGFFIISVPTAKHQASVKKAAAKVSA</sequence>
<dbReference type="AlphaFoldDB" id="A0A0B6X750"/>